<comment type="caution">
    <text evidence="2">The sequence shown here is derived from an EMBL/GenBank/DDBJ whole genome shotgun (WGS) entry which is preliminary data.</text>
</comment>
<accession>A0A0F9LVW1</accession>
<dbReference type="EMBL" id="LAZR01011527">
    <property type="protein sequence ID" value="KKM61207.1"/>
    <property type="molecule type" value="Genomic_DNA"/>
</dbReference>
<organism evidence="2">
    <name type="scientific">marine sediment metagenome</name>
    <dbReference type="NCBI Taxonomy" id="412755"/>
    <lineage>
        <taxon>unclassified sequences</taxon>
        <taxon>metagenomes</taxon>
        <taxon>ecological metagenomes</taxon>
    </lineage>
</organism>
<gene>
    <name evidence="2" type="ORF">LCGC14_1533960</name>
</gene>
<proteinExistence type="predicted"/>
<dbReference type="AlphaFoldDB" id="A0A0F9LVW1"/>
<evidence type="ECO:0000256" key="1">
    <source>
        <dbReference type="SAM" id="MobiDB-lite"/>
    </source>
</evidence>
<feature type="compositionally biased region" description="Basic and acidic residues" evidence="1">
    <location>
        <begin position="50"/>
        <end position="79"/>
    </location>
</feature>
<sequence length="108" mass="12043">MSIIKKLNEKAKSVAQQHLMGAVHHYQKTGELPKNKSFATEVKAVANGKGEAKGISKKAAKEFASTKHEGLPQKKENHRPTFKEFLAENDIPLISKILGRQGVRYTEF</sequence>
<name>A0A0F9LVW1_9ZZZZ</name>
<feature type="region of interest" description="Disordered" evidence="1">
    <location>
        <begin position="49"/>
        <end position="79"/>
    </location>
</feature>
<protein>
    <submittedName>
        <fullName evidence="2">Uncharacterized protein</fullName>
    </submittedName>
</protein>
<evidence type="ECO:0000313" key="2">
    <source>
        <dbReference type="EMBL" id="KKM61207.1"/>
    </source>
</evidence>
<feature type="non-terminal residue" evidence="2">
    <location>
        <position position="108"/>
    </location>
</feature>
<reference evidence="2" key="1">
    <citation type="journal article" date="2015" name="Nature">
        <title>Complex archaea that bridge the gap between prokaryotes and eukaryotes.</title>
        <authorList>
            <person name="Spang A."/>
            <person name="Saw J.H."/>
            <person name="Jorgensen S.L."/>
            <person name="Zaremba-Niedzwiedzka K."/>
            <person name="Martijn J."/>
            <person name="Lind A.E."/>
            <person name="van Eijk R."/>
            <person name="Schleper C."/>
            <person name="Guy L."/>
            <person name="Ettema T.J."/>
        </authorList>
    </citation>
    <scope>NUCLEOTIDE SEQUENCE</scope>
</reference>